<keyword evidence="3" id="KW-1185">Reference proteome</keyword>
<reference evidence="2" key="2">
    <citation type="submission" date="2023-05" db="EMBL/GenBank/DDBJ databases">
        <authorList>
            <person name="Fouks B."/>
        </authorList>
    </citation>
    <scope>NUCLEOTIDE SEQUENCE</scope>
    <source>
        <strain evidence="2">Stay&amp;Tobe</strain>
        <tissue evidence="2">Testes</tissue>
    </source>
</reference>
<proteinExistence type="predicted"/>
<feature type="region of interest" description="Disordered" evidence="1">
    <location>
        <begin position="1"/>
        <end position="35"/>
    </location>
</feature>
<dbReference type="Proteomes" id="UP001233999">
    <property type="component" value="Unassembled WGS sequence"/>
</dbReference>
<organism evidence="2 3">
    <name type="scientific">Diploptera punctata</name>
    <name type="common">Pacific beetle cockroach</name>
    <dbReference type="NCBI Taxonomy" id="6984"/>
    <lineage>
        <taxon>Eukaryota</taxon>
        <taxon>Metazoa</taxon>
        <taxon>Ecdysozoa</taxon>
        <taxon>Arthropoda</taxon>
        <taxon>Hexapoda</taxon>
        <taxon>Insecta</taxon>
        <taxon>Pterygota</taxon>
        <taxon>Neoptera</taxon>
        <taxon>Polyneoptera</taxon>
        <taxon>Dictyoptera</taxon>
        <taxon>Blattodea</taxon>
        <taxon>Blaberoidea</taxon>
        <taxon>Blaberidae</taxon>
        <taxon>Diplopterinae</taxon>
        <taxon>Diploptera</taxon>
    </lineage>
</organism>
<evidence type="ECO:0000313" key="2">
    <source>
        <dbReference type="EMBL" id="KAJ9582481.1"/>
    </source>
</evidence>
<evidence type="ECO:0000313" key="3">
    <source>
        <dbReference type="Proteomes" id="UP001233999"/>
    </source>
</evidence>
<evidence type="ECO:0000256" key="1">
    <source>
        <dbReference type="SAM" id="MobiDB-lite"/>
    </source>
</evidence>
<dbReference type="EMBL" id="JASPKZ010007797">
    <property type="protein sequence ID" value="KAJ9582481.1"/>
    <property type="molecule type" value="Genomic_DNA"/>
</dbReference>
<accession>A0AAD7ZLC9</accession>
<gene>
    <name evidence="2" type="ORF">L9F63_003174</name>
</gene>
<feature type="compositionally biased region" description="Low complexity" evidence="1">
    <location>
        <begin position="18"/>
        <end position="27"/>
    </location>
</feature>
<feature type="compositionally biased region" description="Low complexity" evidence="1">
    <location>
        <begin position="1"/>
        <end position="11"/>
    </location>
</feature>
<comment type="caution">
    <text evidence="2">The sequence shown here is derived from an EMBL/GenBank/DDBJ whole genome shotgun (WGS) entry which is preliminary data.</text>
</comment>
<reference evidence="2" key="1">
    <citation type="journal article" date="2023" name="IScience">
        <title>Live-bearing cockroach genome reveals convergent evolutionary mechanisms linked to viviparity in insects and beyond.</title>
        <authorList>
            <person name="Fouks B."/>
            <person name="Harrison M.C."/>
            <person name="Mikhailova A.A."/>
            <person name="Marchal E."/>
            <person name="English S."/>
            <person name="Carruthers M."/>
            <person name="Jennings E.C."/>
            <person name="Chiamaka E.L."/>
            <person name="Frigard R.A."/>
            <person name="Pippel M."/>
            <person name="Attardo G.M."/>
            <person name="Benoit J.B."/>
            <person name="Bornberg-Bauer E."/>
            <person name="Tobe S.S."/>
        </authorList>
    </citation>
    <scope>NUCLEOTIDE SEQUENCE</scope>
    <source>
        <strain evidence="2">Stay&amp;Tobe</strain>
    </source>
</reference>
<feature type="non-terminal residue" evidence="2">
    <location>
        <position position="1"/>
    </location>
</feature>
<name>A0AAD7ZLC9_DIPPU</name>
<protein>
    <submittedName>
        <fullName evidence="2">Uncharacterized protein</fullName>
    </submittedName>
</protein>
<sequence>SNGTSEPGGDSPSPPAPSSTQTQQLLSASMMTPPYPGVMYQTSQGMVYAAASPSALSNGVIFSLNQAQLQLQRGGGSSSSASSSSRQQQFITIPLPMLSAVTASANGHHQEAADLTKSRK</sequence>
<dbReference type="AlphaFoldDB" id="A0AAD7ZLC9"/>